<accession>A0A3N4Z565</accession>
<feature type="domain" description="CinA C-terminal" evidence="1">
    <location>
        <begin position="11"/>
        <end position="156"/>
    </location>
</feature>
<dbReference type="OrthoDB" id="1253990at2"/>
<organism evidence="2 3">
    <name type="scientific">Georgenia muralis</name>
    <dbReference type="NCBI Taxonomy" id="154117"/>
    <lineage>
        <taxon>Bacteria</taxon>
        <taxon>Bacillati</taxon>
        <taxon>Actinomycetota</taxon>
        <taxon>Actinomycetes</taxon>
        <taxon>Micrococcales</taxon>
        <taxon>Bogoriellaceae</taxon>
        <taxon>Georgenia</taxon>
    </lineage>
</organism>
<reference evidence="2 3" key="1">
    <citation type="submission" date="2018-11" db="EMBL/GenBank/DDBJ databases">
        <title>Sequencing the genomes of 1000 actinobacteria strains.</title>
        <authorList>
            <person name="Klenk H.-P."/>
        </authorList>
    </citation>
    <scope>NUCLEOTIDE SEQUENCE [LARGE SCALE GENOMIC DNA]</scope>
    <source>
        <strain evidence="2 3">DSM 14418</strain>
    </source>
</reference>
<protein>
    <submittedName>
        <fullName evidence="2">Nicotinamide-nucleotide amidase</fullName>
    </submittedName>
</protein>
<evidence type="ECO:0000313" key="3">
    <source>
        <dbReference type="Proteomes" id="UP000280726"/>
    </source>
</evidence>
<evidence type="ECO:0000313" key="2">
    <source>
        <dbReference type="EMBL" id="RPF28469.1"/>
    </source>
</evidence>
<dbReference type="InterPro" id="IPR036653">
    <property type="entry name" value="CinA-like_C"/>
</dbReference>
<dbReference type="NCBIfam" id="TIGR00199">
    <property type="entry name" value="PncC_domain"/>
    <property type="match status" value="1"/>
</dbReference>
<name>A0A3N4Z565_9MICO</name>
<dbReference type="RefSeq" id="WP_123918704.1">
    <property type="nucleotide sequence ID" value="NZ_RKRA01000001.1"/>
</dbReference>
<sequence length="159" mass="16278">MTTLIDGAQPLLDDIAARARTSGVRVAVAESLTAGLLATQLGAAEGASTWFAGGVVSYLDEVKFTVLGVDPGPVVTARCAEQMADGVARLTGADVTVSVTGVGGPGPQEGRPAGTVFVGGHLRGTARHEEHHLPGDPEDVLTGTVLRALEMLRRLLDEA</sequence>
<dbReference type="InterPro" id="IPR008136">
    <property type="entry name" value="CinA_C"/>
</dbReference>
<dbReference type="EMBL" id="RKRA01000001">
    <property type="protein sequence ID" value="RPF28469.1"/>
    <property type="molecule type" value="Genomic_DNA"/>
</dbReference>
<evidence type="ECO:0000259" key="1">
    <source>
        <dbReference type="Pfam" id="PF02464"/>
    </source>
</evidence>
<keyword evidence="3" id="KW-1185">Reference proteome</keyword>
<dbReference type="AlphaFoldDB" id="A0A3N4Z565"/>
<dbReference type="SUPFAM" id="SSF142433">
    <property type="entry name" value="CinA-like"/>
    <property type="match status" value="1"/>
</dbReference>
<dbReference type="Proteomes" id="UP000280726">
    <property type="component" value="Unassembled WGS sequence"/>
</dbReference>
<dbReference type="Pfam" id="PF02464">
    <property type="entry name" value="CinA"/>
    <property type="match status" value="1"/>
</dbReference>
<dbReference type="Gene3D" id="3.90.950.20">
    <property type="entry name" value="CinA-like"/>
    <property type="match status" value="1"/>
</dbReference>
<comment type="caution">
    <text evidence="2">The sequence shown here is derived from an EMBL/GenBank/DDBJ whole genome shotgun (WGS) entry which is preliminary data.</text>
</comment>
<gene>
    <name evidence="2" type="ORF">EDD32_2996</name>
</gene>
<proteinExistence type="predicted"/>